<dbReference type="EMBL" id="LR796245">
    <property type="protein sequence ID" value="CAB4131136.1"/>
    <property type="molecule type" value="Genomic_DNA"/>
</dbReference>
<proteinExistence type="predicted"/>
<evidence type="ECO:0000313" key="1">
    <source>
        <dbReference type="EMBL" id="CAB4131136.1"/>
    </source>
</evidence>
<reference evidence="1" key="1">
    <citation type="submission" date="2020-04" db="EMBL/GenBank/DDBJ databases">
        <authorList>
            <person name="Chiriac C."/>
            <person name="Salcher M."/>
            <person name="Ghai R."/>
            <person name="Kavagutti S V."/>
        </authorList>
    </citation>
    <scope>NUCLEOTIDE SEQUENCE</scope>
</reference>
<gene>
    <name evidence="1" type="ORF">UFOVP129_53</name>
</gene>
<organism evidence="1">
    <name type="scientific">uncultured Caudovirales phage</name>
    <dbReference type="NCBI Taxonomy" id="2100421"/>
    <lineage>
        <taxon>Viruses</taxon>
        <taxon>Duplodnaviria</taxon>
        <taxon>Heunggongvirae</taxon>
        <taxon>Uroviricota</taxon>
        <taxon>Caudoviricetes</taxon>
        <taxon>Peduoviridae</taxon>
        <taxon>Maltschvirus</taxon>
        <taxon>Maltschvirus maltsch</taxon>
    </lineage>
</organism>
<accession>A0A6J5LD87</accession>
<name>A0A6J5LD87_9CAUD</name>
<protein>
    <submittedName>
        <fullName evidence="1">Uncharacterized protein</fullName>
    </submittedName>
</protein>
<sequence length="57" mass="6651">MNTLNNTNEIYQVVNFQNEEGFKDGFYLIEANTDNHVVWMSECFATEQEAINEMNSL</sequence>